<evidence type="ECO:0000313" key="11">
    <source>
        <dbReference type="EMBL" id="TYB42703.1"/>
    </source>
</evidence>
<dbReference type="RefSeq" id="WP_067890170.1">
    <property type="nucleotide sequence ID" value="NZ_VSFG01000007.1"/>
</dbReference>
<dbReference type="STRING" id="1220554.GCA_001552135_02683"/>
<dbReference type="InterPro" id="IPR007822">
    <property type="entry name" value="LANC-like"/>
</dbReference>
<feature type="region of interest" description="Disordered" evidence="9">
    <location>
        <begin position="824"/>
        <end position="868"/>
    </location>
</feature>
<name>A0A5D0NEF4_9ACTN</name>
<dbReference type="Pfam" id="PF00069">
    <property type="entry name" value="Pkinase"/>
    <property type="match status" value="1"/>
</dbReference>
<dbReference type="PANTHER" id="PTHR24363">
    <property type="entry name" value="SERINE/THREONINE PROTEIN KINASE"/>
    <property type="match status" value="1"/>
</dbReference>
<evidence type="ECO:0000256" key="1">
    <source>
        <dbReference type="ARBA" id="ARBA00012513"/>
    </source>
</evidence>
<dbReference type="SMART" id="SM01260">
    <property type="entry name" value="LANC_like"/>
    <property type="match status" value="1"/>
</dbReference>
<dbReference type="AlphaFoldDB" id="A0A5D0NEF4"/>
<dbReference type="GO" id="GO:0005975">
    <property type="term" value="P:carbohydrate metabolic process"/>
    <property type="evidence" value="ECO:0007669"/>
    <property type="project" value="InterPro"/>
</dbReference>
<dbReference type="InterPro" id="IPR057929">
    <property type="entry name" value="RamC_N"/>
</dbReference>
<evidence type="ECO:0000256" key="3">
    <source>
        <dbReference type="ARBA" id="ARBA00022679"/>
    </source>
</evidence>
<evidence type="ECO:0000256" key="7">
    <source>
        <dbReference type="ARBA" id="ARBA00047899"/>
    </source>
</evidence>
<dbReference type="CDD" id="cd04791">
    <property type="entry name" value="LanC_SerThrkinase"/>
    <property type="match status" value="1"/>
</dbReference>
<reference evidence="11 12" key="1">
    <citation type="submission" date="2019-08" db="EMBL/GenBank/DDBJ databases">
        <title>Actinomadura sp. nov. CYP1-5 isolated from mountain soil.</title>
        <authorList>
            <person name="Songsumanus A."/>
            <person name="Kuncharoen N."/>
            <person name="Kudo T."/>
            <person name="Yuki M."/>
            <person name="Igarashi Y."/>
            <person name="Tanasupawat S."/>
        </authorList>
    </citation>
    <scope>NUCLEOTIDE SEQUENCE [LARGE SCALE GENOMIC DNA]</scope>
    <source>
        <strain evidence="11 12">JCM 14158</strain>
    </source>
</reference>
<dbReference type="EC" id="2.7.11.1" evidence="1"/>
<dbReference type="InterPro" id="IPR053524">
    <property type="entry name" value="Aerial_hyphae_peptide-synth"/>
</dbReference>
<gene>
    <name evidence="11" type="ORF">FXF69_28360</name>
</gene>
<organism evidence="11 12">
    <name type="scientific">Actinomadura chibensis</name>
    <dbReference type="NCBI Taxonomy" id="392828"/>
    <lineage>
        <taxon>Bacteria</taxon>
        <taxon>Bacillati</taxon>
        <taxon>Actinomycetota</taxon>
        <taxon>Actinomycetes</taxon>
        <taxon>Streptosporangiales</taxon>
        <taxon>Thermomonosporaceae</taxon>
        <taxon>Actinomadura</taxon>
    </lineage>
</organism>
<evidence type="ECO:0000256" key="2">
    <source>
        <dbReference type="ARBA" id="ARBA00022527"/>
    </source>
</evidence>
<dbReference type="InterPro" id="IPR058053">
    <property type="entry name" value="RamC_C"/>
</dbReference>
<keyword evidence="3" id="KW-0808">Transferase</keyword>
<dbReference type="PANTHER" id="PTHR24363:SF0">
    <property type="entry name" value="SERINE_THREONINE KINASE LIKE DOMAIN CONTAINING 1"/>
    <property type="match status" value="1"/>
</dbReference>
<comment type="caution">
    <text evidence="11">The sequence shown here is derived from an EMBL/GenBank/DDBJ whole genome shotgun (WGS) entry which is preliminary data.</text>
</comment>
<dbReference type="EMBL" id="VSFG01000007">
    <property type="protein sequence ID" value="TYB42703.1"/>
    <property type="molecule type" value="Genomic_DNA"/>
</dbReference>
<proteinExistence type="predicted"/>
<dbReference type="InterPro" id="IPR012341">
    <property type="entry name" value="6hp_glycosidase-like_sf"/>
</dbReference>
<evidence type="ECO:0000256" key="6">
    <source>
        <dbReference type="ARBA" id="ARBA00022840"/>
    </source>
</evidence>
<dbReference type="Pfam" id="PF25816">
    <property type="entry name" value="RamC_N"/>
    <property type="match status" value="1"/>
</dbReference>
<dbReference type="Proteomes" id="UP000323380">
    <property type="component" value="Unassembled WGS sequence"/>
</dbReference>
<dbReference type="SUPFAM" id="SSF158745">
    <property type="entry name" value="LanC-like"/>
    <property type="match status" value="1"/>
</dbReference>
<dbReference type="GO" id="GO:0005524">
    <property type="term" value="F:ATP binding"/>
    <property type="evidence" value="ECO:0007669"/>
    <property type="project" value="UniProtKB-KW"/>
</dbReference>
<dbReference type="PROSITE" id="PS50011">
    <property type="entry name" value="PROTEIN_KINASE_DOM"/>
    <property type="match status" value="1"/>
</dbReference>
<evidence type="ECO:0000256" key="8">
    <source>
        <dbReference type="ARBA" id="ARBA00048679"/>
    </source>
</evidence>
<evidence type="ECO:0000256" key="9">
    <source>
        <dbReference type="SAM" id="MobiDB-lite"/>
    </source>
</evidence>
<dbReference type="InterPro" id="IPR011009">
    <property type="entry name" value="Kinase-like_dom_sf"/>
</dbReference>
<comment type="catalytic activity">
    <reaction evidence="7">
        <text>L-threonyl-[protein] + ATP = O-phospho-L-threonyl-[protein] + ADP + H(+)</text>
        <dbReference type="Rhea" id="RHEA:46608"/>
        <dbReference type="Rhea" id="RHEA-COMP:11060"/>
        <dbReference type="Rhea" id="RHEA-COMP:11605"/>
        <dbReference type="ChEBI" id="CHEBI:15378"/>
        <dbReference type="ChEBI" id="CHEBI:30013"/>
        <dbReference type="ChEBI" id="CHEBI:30616"/>
        <dbReference type="ChEBI" id="CHEBI:61977"/>
        <dbReference type="ChEBI" id="CHEBI:456216"/>
        <dbReference type="EC" id="2.7.11.1"/>
    </reaction>
</comment>
<sequence length="868" mass="94171">MDKGYELYCLADKVFYDTPPRTRQTDFEITRRELPEGWEQIFGDEWVVYVPAQSRTPLQGWKVHVAGCPENAEKALDASFDYCVTNGIEFKHLRGPGTLRTRNAKYAPRGASGKLVTIYPADEAELERVLAELGARLDGLPGPYILSDLRIGQGPLHVRYGGFAERRCLDEQGRLVAALANGDGELVPDRREPVFTVPEWVTLPDCLEPHFKARGATTTTDLPYRIEKALHFSNGGGVYQATDTRTGRKVVLKEGRPYAGLAADGADAVKRIERERDILKKLDGIDGVPAALDWFTLGEHSFLVQEFIEGRTLNTFFAERHPMLDPDPDPQKAADYTEWALRVYAGVERVVAAIHERGVVFNDLHMFNIMVRPDDTAALIDFETAAPASAGGRQTLANPAFLAPPDRRGTQVDEYSLACLRLALFVPLTTLFVIDRGKARQLADLVAANFPVPREFLDEAVEVIARGAPAMPAPVFDPDPPGWARARDELSRAILASATPDRADRLFPGDVEQFNGASLGLAHGAAGVLYALDVTGAGRFPAHEDWLAARAADPRRGTGIGLYDGLMGAAYTLARLGRGDDALTAAGHVLNERWERLGDDLYGGLPGIALALDDLAAVTGRTELREAAGRAATIVANRAADGPTPRPGLMHGGAGAALMFVRLYERTGNAVLLDLAAAALRRDLAGCVTDHNGALHVDQGSRVLPYLARGSVGIGLVLDEYLWHRADEEFERAREKVRTAAMSRYYAQPSLFGGRAGMLLYLARHDRDDPRVAGHVRDLAWHALPYGGGLGMPGEHMYRLSMDLATGTAGVLLALGTALRATAPHEPPPGLPFFRTASEAPARAEPRADTGLPVGTPTAATSIQPERR</sequence>
<keyword evidence="4" id="KW-0547">Nucleotide-binding</keyword>
<keyword evidence="2" id="KW-0723">Serine/threonine-protein kinase</keyword>
<dbReference type="Pfam" id="PF05147">
    <property type="entry name" value="LANC_like"/>
    <property type="match status" value="1"/>
</dbReference>
<evidence type="ECO:0000256" key="5">
    <source>
        <dbReference type="ARBA" id="ARBA00022777"/>
    </source>
</evidence>
<evidence type="ECO:0000313" key="12">
    <source>
        <dbReference type="Proteomes" id="UP000323380"/>
    </source>
</evidence>
<dbReference type="Gene3D" id="1.50.10.10">
    <property type="match status" value="1"/>
</dbReference>
<dbReference type="InterPro" id="IPR000719">
    <property type="entry name" value="Prot_kinase_dom"/>
</dbReference>
<feature type="compositionally biased region" description="Polar residues" evidence="9">
    <location>
        <begin position="858"/>
        <end position="868"/>
    </location>
</feature>
<evidence type="ECO:0000259" key="10">
    <source>
        <dbReference type="PROSITE" id="PS50011"/>
    </source>
</evidence>
<accession>A0A5D0NEF4</accession>
<evidence type="ECO:0000256" key="4">
    <source>
        <dbReference type="ARBA" id="ARBA00022741"/>
    </source>
</evidence>
<dbReference type="Gene3D" id="1.10.510.10">
    <property type="entry name" value="Transferase(Phosphotransferase) domain 1"/>
    <property type="match status" value="1"/>
</dbReference>
<comment type="catalytic activity">
    <reaction evidence="8">
        <text>L-seryl-[protein] + ATP = O-phospho-L-seryl-[protein] + ADP + H(+)</text>
        <dbReference type="Rhea" id="RHEA:17989"/>
        <dbReference type="Rhea" id="RHEA-COMP:9863"/>
        <dbReference type="Rhea" id="RHEA-COMP:11604"/>
        <dbReference type="ChEBI" id="CHEBI:15378"/>
        <dbReference type="ChEBI" id="CHEBI:29999"/>
        <dbReference type="ChEBI" id="CHEBI:30616"/>
        <dbReference type="ChEBI" id="CHEBI:83421"/>
        <dbReference type="ChEBI" id="CHEBI:456216"/>
        <dbReference type="EC" id="2.7.11.1"/>
    </reaction>
</comment>
<keyword evidence="6" id="KW-0067">ATP-binding</keyword>
<dbReference type="NCBIfam" id="NF038151">
    <property type="entry name" value="lanthi_synth_III"/>
    <property type="match status" value="1"/>
</dbReference>
<protein>
    <recommendedName>
        <fullName evidence="1">non-specific serine/threonine protein kinase</fullName>
        <ecNumber evidence="1">2.7.11.1</ecNumber>
    </recommendedName>
</protein>
<dbReference type="GO" id="GO:0004674">
    <property type="term" value="F:protein serine/threonine kinase activity"/>
    <property type="evidence" value="ECO:0007669"/>
    <property type="project" value="UniProtKB-KW"/>
</dbReference>
<dbReference type="SUPFAM" id="SSF56112">
    <property type="entry name" value="Protein kinase-like (PK-like)"/>
    <property type="match status" value="1"/>
</dbReference>
<feature type="domain" description="Protein kinase" evidence="10">
    <location>
        <begin position="224"/>
        <end position="495"/>
    </location>
</feature>
<dbReference type="SMART" id="SM00220">
    <property type="entry name" value="S_TKc"/>
    <property type="match status" value="1"/>
</dbReference>
<dbReference type="GO" id="GO:0031179">
    <property type="term" value="P:peptide modification"/>
    <property type="evidence" value="ECO:0007669"/>
    <property type="project" value="InterPro"/>
</dbReference>
<keyword evidence="5 11" id="KW-0418">Kinase</keyword>
<keyword evidence="12" id="KW-1185">Reference proteome</keyword>